<gene>
    <name evidence="3" type="ORF">IDH45_25200</name>
</gene>
<organism evidence="3 4">
    <name type="scientific">Paenibacillus oceani</name>
    <dbReference type="NCBI Taxonomy" id="2772510"/>
    <lineage>
        <taxon>Bacteria</taxon>
        <taxon>Bacillati</taxon>
        <taxon>Bacillota</taxon>
        <taxon>Bacilli</taxon>
        <taxon>Bacillales</taxon>
        <taxon>Paenibacillaceae</taxon>
        <taxon>Paenibacillus</taxon>
    </lineage>
</organism>
<comment type="similarity">
    <text evidence="1">Belongs to the carbon-nitrogen hydrolase superfamily. NIT1/NIT2 family.</text>
</comment>
<sequence length="299" mass="33101">MLPTNRIAAVQYGLSRLRSGEAFWANVRRYITKAGDEQAKLIVFPEYLTGHLLSLAPAMTNAEACEYLHARTDEYMTRFTDLSREYGMMILAGTHIHREGSSAAPGPESKAYYNEAFLFFPDGRIERHKKNHLTPEEQRAWPLLPGDQYEVHDTEIGKIAIQICYDIEFPEGSRIVADRGADIILCPSYTDAAAGYWRVRNCSQARAIENQLYVALSGLAGSMAGVEQVDVGFSRAGVFAPCDRPFPPDGILAVGSGNRGGLVYGDADLGLLTENRTQGGVAPFRDRRPELYAAYARRT</sequence>
<keyword evidence="4" id="KW-1185">Reference proteome</keyword>
<dbReference type="PANTHER" id="PTHR23088:SF50">
    <property type="entry name" value="HYDROLASE YHCX"/>
    <property type="match status" value="1"/>
</dbReference>
<dbReference type="CDD" id="cd07574">
    <property type="entry name" value="nitrilase_Rim1_like"/>
    <property type="match status" value="1"/>
</dbReference>
<evidence type="ECO:0000259" key="2">
    <source>
        <dbReference type="PROSITE" id="PS50263"/>
    </source>
</evidence>
<evidence type="ECO:0000256" key="1">
    <source>
        <dbReference type="ARBA" id="ARBA00010613"/>
    </source>
</evidence>
<comment type="caution">
    <text evidence="3">The sequence shown here is derived from an EMBL/GenBank/DDBJ whole genome shotgun (WGS) entry which is preliminary data.</text>
</comment>
<feature type="domain" description="CN hydrolase" evidence="2">
    <location>
        <begin position="5"/>
        <end position="269"/>
    </location>
</feature>
<dbReference type="GO" id="GO:0016787">
    <property type="term" value="F:hydrolase activity"/>
    <property type="evidence" value="ECO:0007669"/>
    <property type="project" value="UniProtKB-KW"/>
</dbReference>
<dbReference type="SUPFAM" id="SSF56317">
    <property type="entry name" value="Carbon-nitrogen hydrolase"/>
    <property type="match status" value="1"/>
</dbReference>
<dbReference type="InterPro" id="IPR036526">
    <property type="entry name" value="C-N_Hydrolase_sf"/>
</dbReference>
<dbReference type="PROSITE" id="PS01227">
    <property type="entry name" value="UPF0012"/>
    <property type="match status" value="1"/>
</dbReference>
<dbReference type="InterPro" id="IPR003010">
    <property type="entry name" value="C-N_Hydrolase"/>
</dbReference>
<dbReference type="PANTHER" id="PTHR23088">
    <property type="entry name" value="NITRILASE-RELATED"/>
    <property type="match status" value="1"/>
</dbReference>
<evidence type="ECO:0000313" key="4">
    <source>
        <dbReference type="Proteomes" id="UP000639396"/>
    </source>
</evidence>
<reference evidence="3" key="1">
    <citation type="submission" date="2020-09" db="EMBL/GenBank/DDBJ databases">
        <title>A novel bacterium of genus Paenibacillus, isolated from South China Sea.</title>
        <authorList>
            <person name="Huang H."/>
            <person name="Mo K."/>
            <person name="Hu Y."/>
        </authorList>
    </citation>
    <scope>NUCLEOTIDE SEQUENCE</scope>
    <source>
        <strain evidence="3">IB182363</strain>
    </source>
</reference>
<dbReference type="Proteomes" id="UP000639396">
    <property type="component" value="Unassembled WGS sequence"/>
</dbReference>
<name>A0A927CD58_9BACL</name>
<dbReference type="AlphaFoldDB" id="A0A927CD58"/>
<dbReference type="EMBL" id="JACXJA010000040">
    <property type="protein sequence ID" value="MBD2865284.1"/>
    <property type="molecule type" value="Genomic_DNA"/>
</dbReference>
<evidence type="ECO:0000313" key="3">
    <source>
        <dbReference type="EMBL" id="MBD2865284.1"/>
    </source>
</evidence>
<dbReference type="Pfam" id="PF00795">
    <property type="entry name" value="CN_hydrolase"/>
    <property type="match status" value="1"/>
</dbReference>
<keyword evidence="3" id="KW-0378">Hydrolase</keyword>
<dbReference type="Gene3D" id="3.60.110.10">
    <property type="entry name" value="Carbon-nitrogen hydrolase"/>
    <property type="match status" value="1"/>
</dbReference>
<accession>A0A927CD58</accession>
<dbReference type="RefSeq" id="WP_190930906.1">
    <property type="nucleotide sequence ID" value="NZ_JACXJA010000040.1"/>
</dbReference>
<proteinExistence type="inferred from homology"/>
<dbReference type="PROSITE" id="PS50263">
    <property type="entry name" value="CN_HYDROLASE"/>
    <property type="match status" value="1"/>
</dbReference>
<dbReference type="InterPro" id="IPR001110">
    <property type="entry name" value="UPF0012_CS"/>
</dbReference>
<protein>
    <submittedName>
        <fullName evidence="3">Carbon-nitrogen hydrolase family protein</fullName>
    </submittedName>
</protein>